<dbReference type="Proteomes" id="UP000676409">
    <property type="component" value="Chromosome"/>
</dbReference>
<dbReference type="InterPro" id="IPR018687">
    <property type="entry name" value="DUF2177_membr"/>
</dbReference>
<dbReference type="EMBL" id="CP073078">
    <property type="protein sequence ID" value="QUD89797.1"/>
    <property type="molecule type" value="Genomic_DNA"/>
</dbReference>
<keyword evidence="3" id="KW-1185">Reference proteome</keyword>
<keyword evidence="1" id="KW-0472">Membrane</keyword>
<gene>
    <name evidence="2" type="ORF">KCG34_07985</name>
</gene>
<evidence type="ECO:0000256" key="1">
    <source>
        <dbReference type="SAM" id="Phobius"/>
    </source>
</evidence>
<keyword evidence="1" id="KW-0812">Transmembrane</keyword>
<feature type="transmembrane region" description="Helical" evidence="1">
    <location>
        <begin position="69"/>
        <end position="88"/>
    </location>
</feature>
<dbReference type="KEGG" id="caul:KCG34_07985"/>
<feature type="transmembrane region" description="Helical" evidence="1">
    <location>
        <begin position="28"/>
        <end position="49"/>
    </location>
</feature>
<keyword evidence="1" id="KW-1133">Transmembrane helix</keyword>
<accession>A0A975G3B4</accession>
<protein>
    <submittedName>
        <fullName evidence="2">DUF2177 family protein</fullName>
    </submittedName>
</protein>
<sequence>MLLSQIHFPRLDVKISGSAQPEAKMLRYLICFALCALLFLGADFCWLNLARDRLYQPNIGSILADRPNLAAAAAFYFIYISGIIYFAITPTSKTGGVRAAFWRGLALGLFAYGAFDLTSQAIMKVWSTTLTVADMTWGGLLTAVTAAFGYQVLNWSRERTTSAKPL</sequence>
<dbReference type="Pfam" id="PF09945">
    <property type="entry name" value="DUF2177"/>
    <property type="match status" value="1"/>
</dbReference>
<dbReference type="AlphaFoldDB" id="A0A975G3B4"/>
<feature type="transmembrane region" description="Helical" evidence="1">
    <location>
        <begin position="100"/>
        <end position="123"/>
    </location>
</feature>
<evidence type="ECO:0000313" key="2">
    <source>
        <dbReference type="EMBL" id="QUD89797.1"/>
    </source>
</evidence>
<reference evidence="2" key="1">
    <citation type="submission" date="2021-04" db="EMBL/GenBank/DDBJ databases">
        <title>The complete genome sequence of Caulobacter sp. S6.</title>
        <authorList>
            <person name="Tang Y."/>
            <person name="Ouyang W."/>
            <person name="Liu Q."/>
            <person name="Huang B."/>
            <person name="Guo Z."/>
            <person name="Lei P."/>
        </authorList>
    </citation>
    <scope>NUCLEOTIDE SEQUENCE</scope>
    <source>
        <strain evidence="2">S6</strain>
    </source>
</reference>
<feature type="transmembrane region" description="Helical" evidence="1">
    <location>
        <begin position="135"/>
        <end position="153"/>
    </location>
</feature>
<evidence type="ECO:0000313" key="3">
    <source>
        <dbReference type="Proteomes" id="UP000676409"/>
    </source>
</evidence>
<name>A0A975G3B4_9CAUL</name>
<organism evidence="2 3">
    <name type="scientific">Phenylobacterium montanum</name>
    <dbReference type="NCBI Taxonomy" id="2823693"/>
    <lineage>
        <taxon>Bacteria</taxon>
        <taxon>Pseudomonadati</taxon>
        <taxon>Pseudomonadota</taxon>
        <taxon>Alphaproteobacteria</taxon>
        <taxon>Caulobacterales</taxon>
        <taxon>Caulobacteraceae</taxon>
        <taxon>Phenylobacterium</taxon>
    </lineage>
</organism>
<dbReference type="RefSeq" id="WP_211939849.1">
    <property type="nucleotide sequence ID" value="NZ_CP073078.1"/>
</dbReference>
<proteinExistence type="predicted"/>